<sequence>MVLALCHSIPRNVEVQVALLLLFVTAVLQAAAIGLHRSYDAAGYFTLRGTGSSIAQAVGYVAAHPATYTRNGSVLVKLCDPSAAMLTRSCARFAEAYHAVNGLTVSSFVTCVVAFVAGVFVIVRVSRTTVSLLCRLTCAACVPAALQCAAVGVFFARVVPHARRDTARAGGWGEGELVFHRRAAADLMVAAAALVCGGLVLLVGRWMFVLCVRRQFESEPEHTKEGVRRLTAAHMVNDDWVRQRQILLSHARSVKVEMAVKRLHGGVDVLAASTSASHEPYNVPLKGSELSLRRTPSVAGGDSDDETLNLRTPAGCANAGRSAVAAEDGSASRRPGSTPPCAAPNEAAEEDATGQPFGDPAVREARQGAAQSCGGHSHG</sequence>
<dbReference type="EMBL" id="JAFHLR010000036">
    <property type="protein sequence ID" value="KAG5464757.1"/>
    <property type="molecule type" value="Genomic_DNA"/>
</dbReference>
<feature type="transmembrane region" description="Helical" evidence="2">
    <location>
        <begin position="132"/>
        <end position="156"/>
    </location>
</feature>
<gene>
    <name evidence="3" type="ORF">LSCM4_00198</name>
</gene>
<feature type="region of interest" description="Disordered" evidence="1">
    <location>
        <begin position="292"/>
        <end position="379"/>
    </location>
</feature>
<dbReference type="AlphaFoldDB" id="A0A836FLC9"/>
<evidence type="ECO:0000256" key="1">
    <source>
        <dbReference type="SAM" id="MobiDB-lite"/>
    </source>
</evidence>
<name>A0A836FLC9_9TRYP</name>
<keyword evidence="2" id="KW-1133">Transmembrane helix</keyword>
<accession>A0A836FLC9</accession>
<protein>
    <submittedName>
        <fullName evidence="3">Uncharacterized protein</fullName>
    </submittedName>
</protein>
<keyword evidence="2" id="KW-0472">Membrane</keyword>
<evidence type="ECO:0000256" key="2">
    <source>
        <dbReference type="SAM" id="Phobius"/>
    </source>
</evidence>
<feature type="transmembrane region" description="Helical" evidence="2">
    <location>
        <begin position="187"/>
        <end position="208"/>
    </location>
</feature>
<organism evidence="3 4">
    <name type="scientific">Leishmania orientalis</name>
    <dbReference type="NCBI Taxonomy" id="2249476"/>
    <lineage>
        <taxon>Eukaryota</taxon>
        <taxon>Discoba</taxon>
        <taxon>Euglenozoa</taxon>
        <taxon>Kinetoplastea</taxon>
        <taxon>Metakinetoplastina</taxon>
        <taxon>Trypanosomatida</taxon>
        <taxon>Trypanosomatidae</taxon>
        <taxon>Leishmaniinae</taxon>
        <taxon>Leishmania</taxon>
    </lineage>
</organism>
<proteinExistence type="predicted"/>
<keyword evidence="2" id="KW-0812">Transmembrane</keyword>
<feature type="transmembrane region" description="Helical" evidence="2">
    <location>
        <begin position="105"/>
        <end position="125"/>
    </location>
</feature>
<keyword evidence="4" id="KW-1185">Reference proteome</keyword>
<dbReference type="KEGG" id="loi:92356221"/>
<evidence type="ECO:0000313" key="4">
    <source>
        <dbReference type="Proteomes" id="UP000674143"/>
    </source>
</evidence>
<comment type="caution">
    <text evidence="3">The sequence shown here is derived from an EMBL/GenBank/DDBJ whole genome shotgun (WGS) entry which is preliminary data.</text>
</comment>
<dbReference type="GeneID" id="92356221"/>
<dbReference type="RefSeq" id="XP_067058388.1">
    <property type="nucleotide sequence ID" value="XM_067202287.1"/>
</dbReference>
<reference evidence="4" key="1">
    <citation type="journal article" date="2021" name="Microbiol. Resour. Announc.">
        <title>LGAAP: Leishmaniinae Genome Assembly and Annotation Pipeline.</title>
        <authorList>
            <person name="Almutairi H."/>
            <person name="Urbaniak M.D."/>
            <person name="Bates M.D."/>
            <person name="Jariyapan N."/>
            <person name="Kwakye-Nuako G."/>
            <person name="Thomaz-Soccol V."/>
            <person name="Al-Salem W.S."/>
            <person name="Dillon R.J."/>
            <person name="Bates P.A."/>
            <person name="Gatherer D."/>
        </authorList>
    </citation>
    <scope>NUCLEOTIDE SEQUENCE [LARGE SCALE GENOMIC DNA]</scope>
</reference>
<reference evidence="4" key="2">
    <citation type="journal article" date="2021" name="Sci. Data">
        <title>Chromosome-scale genome sequencing, assembly and annotation of six genomes from subfamily Leishmaniinae.</title>
        <authorList>
            <person name="Almutairi H."/>
            <person name="Urbaniak M.D."/>
            <person name="Bates M.D."/>
            <person name="Jariyapan N."/>
            <person name="Kwakye-Nuako G."/>
            <person name="Thomaz Soccol V."/>
            <person name="Al-Salem W.S."/>
            <person name="Dillon R.J."/>
            <person name="Bates P.A."/>
            <person name="Gatherer D."/>
        </authorList>
    </citation>
    <scope>NUCLEOTIDE SEQUENCE [LARGE SCALE GENOMIC DNA]</scope>
</reference>
<dbReference type="Proteomes" id="UP000674143">
    <property type="component" value="Unassembled WGS sequence"/>
</dbReference>
<evidence type="ECO:0000313" key="3">
    <source>
        <dbReference type="EMBL" id="KAG5464757.1"/>
    </source>
</evidence>